<dbReference type="EMBL" id="CM047908">
    <property type="protein sequence ID" value="KAJ0082952.1"/>
    <property type="molecule type" value="Genomic_DNA"/>
</dbReference>
<sequence>MTRGRSMKRGSSRRHNHDRSKSRSKKNVKCYHCGKKGHVKKDCWHYKKNTEKTP</sequence>
<proteinExistence type="predicted"/>
<organism evidence="1 2">
    <name type="scientific">Pistacia atlantica</name>
    <dbReference type="NCBI Taxonomy" id="434234"/>
    <lineage>
        <taxon>Eukaryota</taxon>
        <taxon>Viridiplantae</taxon>
        <taxon>Streptophyta</taxon>
        <taxon>Embryophyta</taxon>
        <taxon>Tracheophyta</taxon>
        <taxon>Spermatophyta</taxon>
        <taxon>Magnoliopsida</taxon>
        <taxon>eudicotyledons</taxon>
        <taxon>Gunneridae</taxon>
        <taxon>Pentapetalae</taxon>
        <taxon>rosids</taxon>
        <taxon>malvids</taxon>
        <taxon>Sapindales</taxon>
        <taxon>Anacardiaceae</taxon>
        <taxon>Pistacia</taxon>
    </lineage>
</organism>
<comment type="caution">
    <text evidence="1">The sequence shown here is derived from an EMBL/GenBank/DDBJ whole genome shotgun (WGS) entry which is preliminary data.</text>
</comment>
<reference evidence="2" key="1">
    <citation type="journal article" date="2023" name="G3 (Bethesda)">
        <title>Genome assembly and association tests identify interacting loci associated with vigor, precocity, and sex in interspecific pistachio rootstocks.</title>
        <authorList>
            <person name="Palmer W."/>
            <person name="Jacygrad E."/>
            <person name="Sagayaradj S."/>
            <person name="Cavanaugh K."/>
            <person name="Han R."/>
            <person name="Bertier L."/>
            <person name="Beede B."/>
            <person name="Kafkas S."/>
            <person name="Golino D."/>
            <person name="Preece J."/>
            <person name="Michelmore R."/>
        </authorList>
    </citation>
    <scope>NUCLEOTIDE SEQUENCE [LARGE SCALE GENOMIC DNA]</scope>
</reference>
<evidence type="ECO:0000313" key="1">
    <source>
        <dbReference type="EMBL" id="KAJ0082952.1"/>
    </source>
</evidence>
<gene>
    <name evidence="1" type="ORF">Patl1_10291</name>
</gene>
<protein>
    <submittedName>
        <fullName evidence="1">Uncharacterized protein</fullName>
    </submittedName>
</protein>
<dbReference type="Proteomes" id="UP001164250">
    <property type="component" value="Chromosome 12"/>
</dbReference>
<accession>A0ACC1A7C1</accession>
<evidence type="ECO:0000313" key="2">
    <source>
        <dbReference type="Proteomes" id="UP001164250"/>
    </source>
</evidence>
<keyword evidence="2" id="KW-1185">Reference proteome</keyword>
<name>A0ACC1A7C1_9ROSI</name>